<dbReference type="OrthoDB" id="363365at2"/>
<evidence type="ECO:0000313" key="3">
    <source>
        <dbReference type="Proteomes" id="UP000009223"/>
    </source>
</evidence>
<dbReference type="KEGG" id="tpi:TREPR_3425"/>
<name>F5YJJ2_TREPZ</name>
<dbReference type="RefSeq" id="WP_015706860.1">
    <property type="nucleotide sequence ID" value="NC_015578.1"/>
</dbReference>
<dbReference type="STRING" id="545694.TREPR_3425"/>
<sequence length="111" mass="12007">MNRGSAAEVIIAIIPIVGIVMGSVVVFFYLLWNHKRKTLLIKAGQYTRADFDLFAFSLLTGLLLVTVGISLTVFLAIAKGAGYGLLGGIIPLSIGIGLLIYHGIRRHDRKP</sequence>
<keyword evidence="3" id="KW-1185">Reference proteome</keyword>
<keyword evidence="1" id="KW-0812">Transmembrane</keyword>
<dbReference type="AlphaFoldDB" id="F5YJJ2"/>
<feature type="transmembrane region" description="Helical" evidence="1">
    <location>
        <begin position="53"/>
        <end position="77"/>
    </location>
</feature>
<feature type="transmembrane region" description="Helical" evidence="1">
    <location>
        <begin position="83"/>
        <end position="104"/>
    </location>
</feature>
<organism evidence="2 3">
    <name type="scientific">Treponema primitia (strain ATCC BAA-887 / DSM 12427 / ZAS-2)</name>
    <dbReference type="NCBI Taxonomy" id="545694"/>
    <lineage>
        <taxon>Bacteria</taxon>
        <taxon>Pseudomonadati</taxon>
        <taxon>Spirochaetota</taxon>
        <taxon>Spirochaetia</taxon>
        <taxon>Spirochaetales</taxon>
        <taxon>Treponemataceae</taxon>
        <taxon>Treponema</taxon>
    </lineage>
</organism>
<keyword evidence="1" id="KW-1133">Transmembrane helix</keyword>
<evidence type="ECO:0000256" key="1">
    <source>
        <dbReference type="SAM" id="Phobius"/>
    </source>
</evidence>
<keyword evidence="1" id="KW-0472">Membrane</keyword>
<dbReference type="Proteomes" id="UP000009223">
    <property type="component" value="Chromosome"/>
</dbReference>
<dbReference type="HOGENOM" id="CLU_155178_0_0_12"/>
<proteinExistence type="predicted"/>
<accession>F5YJJ2</accession>
<protein>
    <submittedName>
        <fullName evidence="2">Uncharacterized protein</fullName>
    </submittedName>
</protein>
<gene>
    <name evidence="2" type="ordered locus">TREPR_3425</name>
</gene>
<feature type="transmembrane region" description="Helical" evidence="1">
    <location>
        <begin position="6"/>
        <end position="32"/>
    </location>
</feature>
<reference evidence="3" key="1">
    <citation type="submission" date="2009-12" db="EMBL/GenBank/DDBJ databases">
        <title>Complete sequence of Treponema primitia strain ZAS-2.</title>
        <authorList>
            <person name="Tetu S.G."/>
            <person name="Matson E."/>
            <person name="Ren Q."/>
            <person name="Seshadri R."/>
            <person name="Elbourne L."/>
            <person name="Hassan K.A."/>
            <person name="Durkin A."/>
            <person name="Radune D."/>
            <person name="Mohamoud Y."/>
            <person name="Shay R."/>
            <person name="Jin S."/>
            <person name="Zhang X."/>
            <person name="Lucey K."/>
            <person name="Ballor N.R."/>
            <person name="Ottesen E."/>
            <person name="Rosenthal R."/>
            <person name="Allen A."/>
            <person name="Leadbetter J.R."/>
            <person name="Paulsen I.T."/>
        </authorList>
    </citation>
    <scope>NUCLEOTIDE SEQUENCE [LARGE SCALE GENOMIC DNA]</scope>
    <source>
        <strain evidence="3">ATCC BAA-887 / DSM 12427 / ZAS-2</strain>
    </source>
</reference>
<reference evidence="2 3" key="2">
    <citation type="journal article" date="2011" name="ISME J.">
        <title>RNA-seq reveals cooperative metabolic interactions between two termite-gut spirochete species in co-culture.</title>
        <authorList>
            <person name="Rosenthal A.Z."/>
            <person name="Matson E.G."/>
            <person name="Eldar A."/>
            <person name="Leadbetter J.R."/>
        </authorList>
    </citation>
    <scope>NUCLEOTIDE SEQUENCE [LARGE SCALE GENOMIC DNA]</scope>
    <source>
        <strain evidence="3">ATCC BAA-887 / DSM 12427 / ZAS-2</strain>
    </source>
</reference>
<dbReference type="eggNOG" id="ENOG5031CXK">
    <property type="taxonomic scope" value="Bacteria"/>
</dbReference>
<evidence type="ECO:0000313" key="2">
    <source>
        <dbReference type="EMBL" id="AEF85451.1"/>
    </source>
</evidence>
<dbReference type="EMBL" id="CP001843">
    <property type="protein sequence ID" value="AEF85451.1"/>
    <property type="molecule type" value="Genomic_DNA"/>
</dbReference>